<evidence type="ECO:0000313" key="4">
    <source>
        <dbReference type="Proteomes" id="UP000614334"/>
    </source>
</evidence>
<reference evidence="3" key="1">
    <citation type="submission" date="2020-09" db="EMBL/GenBank/DDBJ databases">
        <title>Comparative genome analyses of four rice-infecting Rhizoctonia solani isolates reveal extensive enrichment of homogalacturonan modification genes.</title>
        <authorList>
            <person name="Lee D.-Y."/>
            <person name="Jeon J."/>
            <person name="Kim K.-T."/>
            <person name="Cheong K."/>
            <person name="Song H."/>
            <person name="Choi G."/>
            <person name="Ko J."/>
            <person name="Opiyo S.O."/>
            <person name="Zuo S."/>
            <person name="Madhav S."/>
            <person name="Lee Y.-H."/>
            <person name="Wang G.-L."/>
        </authorList>
    </citation>
    <scope>NUCLEOTIDE SEQUENCE</scope>
    <source>
        <strain evidence="3">AG1-IA B2</strain>
    </source>
</reference>
<feature type="coiled-coil region" evidence="1">
    <location>
        <begin position="49"/>
        <end position="76"/>
    </location>
</feature>
<evidence type="ECO:0000256" key="2">
    <source>
        <dbReference type="SAM" id="MobiDB-lite"/>
    </source>
</evidence>
<feature type="region of interest" description="Disordered" evidence="2">
    <location>
        <begin position="82"/>
        <end position="105"/>
    </location>
</feature>
<feature type="compositionally biased region" description="Basic and acidic residues" evidence="2">
    <location>
        <begin position="85"/>
        <end position="105"/>
    </location>
</feature>
<sequence>MSSNSQVTQSNNVAHDHKNIDGVRALEEALAGINSVLSREGEELSEQDLAKVLKQLEAAEGVADDVEGKLDEMLKNLGGMIEGLESDKKDGQGPTTEEHRLKTIM</sequence>
<dbReference type="EMBL" id="JACYCF010000012">
    <property type="protein sequence ID" value="KAF8753727.1"/>
    <property type="molecule type" value="Genomic_DNA"/>
</dbReference>
<dbReference type="Proteomes" id="UP000614334">
    <property type="component" value="Unassembled WGS sequence"/>
</dbReference>
<proteinExistence type="predicted"/>
<dbReference type="AlphaFoldDB" id="A0A8H7IA59"/>
<gene>
    <name evidence="3" type="ORF">RHS01_06626</name>
</gene>
<evidence type="ECO:0000256" key="1">
    <source>
        <dbReference type="SAM" id="Coils"/>
    </source>
</evidence>
<accession>A0A8H7IA59</accession>
<keyword evidence="1" id="KW-0175">Coiled coil</keyword>
<name>A0A8H7IA59_9AGAM</name>
<organism evidence="3 4">
    <name type="scientific">Rhizoctonia solani</name>
    <dbReference type="NCBI Taxonomy" id="456999"/>
    <lineage>
        <taxon>Eukaryota</taxon>
        <taxon>Fungi</taxon>
        <taxon>Dikarya</taxon>
        <taxon>Basidiomycota</taxon>
        <taxon>Agaricomycotina</taxon>
        <taxon>Agaricomycetes</taxon>
        <taxon>Cantharellales</taxon>
        <taxon>Ceratobasidiaceae</taxon>
        <taxon>Rhizoctonia</taxon>
    </lineage>
</organism>
<comment type="caution">
    <text evidence="3">The sequence shown here is derived from an EMBL/GenBank/DDBJ whole genome shotgun (WGS) entry which is preliminary data.</text>
</comment>
<evidence type="ECO:0000313" key="3">
    <source>
        <dbReference type="EMBL" id="KAF8753727.1"/>
    </source>
</evidence>
<protein>
    <submittedName>
        <fullName evidence="3">Uncharacterized protein</fullName>
    </submittedName>
</protein>